<protein>
    <recommendedName>
        <fullName evidence="5">Periplasmic heavy metal sensor</fullName>
    </recommendedName>
</protein>
<evidence type="ECO:0000256" key="2">
    <source>
        <dbReference type="SAM" id="SignalP"/>
    </source>
</evidence>
<feature type="compositionally biased region" description="Low complexity" evidence="1">
    <location>
        <begin position="29"/>
        <end position="41"/>
    </location>
</feature>
<feature type="region of interest" description="Disordered" evidence="1">
    <location>
        <begin position="75"/>
        <end position="153"/>
    </location>
</feature>
<dbReference type="EMBL" id="QRBE01000005">
    <property type="protein sequence ID" value="RDS81610.1"/>
    <property type="molecule type" value="Genomic_DNA"/>
</dbReference>
<evidence type="ECO:0000313" key="4">
    <source>
        <dbReference type="Proteomes" id="UP000254258"/>
    </source>
</evidence>
<keyword evidence="2" id="KW-0732">Signal</keyword>
<evidence type="ECO:0000313" key="3">
    <source>
        <dbReference type="EMBL" id="RDS81610.1"/>
    </source>
</evidence>
<feature type="compositionally biased region" description="Gly residues" evidence="1">
    <location>
        <begin position="138"/>
        <end position="153"/>
    </location>
</feature>
<dbReference type="OrthoDB" id="123229at2"/>
<evidence type="ECO:0000256" key="1">
    <source>
        <dbReference type="SAM" id="MobiDB-lite"/>
    </source>
</evidence>
<feature type="compositionally biased region" description="Low complexity" evidence="1">
    <location>
        <begin position="78"/>
        <end position="93"/>
    </location>
</feature>
<feature type="region of interest" description="Disordered" evidence="1">
    <location>
        <begin position="29"/>
        <end position="55"/>
    </location>
</feature>
<comment type="caution">
    <text evidence="3">The sequence shown here is derived from an EMBL/GenBank/DDBJ whole genome shotgun (WGS) entry which is preliminary data.</text>
</comment>
<feature type="signal peptide" evidence="2">
    <location>
        <begin position="1"/>
        <end position="26"/>
    </location>
</feature>
<organism evidence="3 4">
    <name type="scientific">Dyella monticola</name>
    <dbReference type="NCBI Taxonomy" id="1927958"/>
    <lineage>
        <taxon>Bacteria</taxon>
        <taxon>Pseudomonadati</taxon>
        <taxon>Pseudomonadota</taxon>
        <taxon>Gammaproteobacteria</taxon>
        <taxon>Lysobacterales</taxon>
        <taxon>Rhodanobacteraceae</taxon>
        <taxon>Dyella</taxon>
    </lineage>
</organism>
<dbReference type="AlphaFoldDB" id="A0A370WZZ9"/>
<evidence type="ECO:0008006" key="5">
    <source>
        <dbReference type="Google" id="ProtNLM"/>
    </source>
</evidence>
<keyword evidence="4" id="KW-1185">Reference proteome</keyword>
<dbReference type="Proteomes" id="UP000254258">
    <property type="component" value="Unassembled WGS sequence"/>
</dbReference>
<dbReference type="RefSeq" id="WP_115495483.1">
    <property type="nucleotide sequence ID" value="NZ_QRBE01000005.1"/>
</dbReference>
<feature type="chain" id="PRO_5017001289" description="Periplasmic heavy metal sensor" evidence="2">
    <location>
        <begin position="27"/>
        <end position="153"/>
    </location>
</feature>
<gene>
    <name evidence="3" type="ORF">DWU98_10285</name>
</gene>
<dbReference type="Gene3D" id="1.20.120.1490">
    <property type="match status" value="1"/>
</dbReference>
<proteinExistence type="predicted"/>
<sequence length="153" mass="16219">MNRFASRFALLGLALGIASVAPMVFAQDSSAPANSDSAAPAMRQHAAPDPQKQAARLAKHLGLSDDQTTKITSILQNRQQQAQAARSDSSLSAQDRRAKMRSIQQDADSQINAVLTPAQQTQYATMKQNMKNRWQNGHGAGGGTDNGSSNGGN</sequence>
<feature type="compositionally biased region" description="Polar residues" evidence="1">
    <location>
        <begin position="102"/>
        <end position="135"/>
    </location>
</feature>
<accession>A0A370WZZ9</accession>
<name>A0A370WZZ9_9GAMM</name>
<reference evidence="3 4" key="1">
    <citation type="submission" date="2018-07" db="EMBL/GenBank/DDBJ databases">
        <title>Dyella monticola sp. nov. and Dyella psychrodurans sp. nov. isolated from monsoon evergreen broad-leaved forest soil of Dinghu Mountain, China.</title>
        <authorList>
            <person name="Gao Z."/>
            <person name="Qiu L."/>
        </authorList>
    </citation>
    <scope>NUCLEOTIDE SEQUENCE [LARGE SCALE GENOMIC DNA]</scope>
    <source>
        <strain evidence="3 4">4G-K06</strain>
    </source>
</reference>